<evidence type="ECO:0000256" key="1">
    <source>
        <dbReference type="SAM" id="Coils"/>
    </source>
</evidence>
<dbReference type="SUPFAM" id="SSF111369">
    <property type="entry name" value="HlyD-like secretion proteins"/>
    <property type="match status" value="2"/>
</dbReference>
<dbReference type="Pfam" id="PF25954">
    <property type="entry name" value="Beta-barrel_RND_2"/>
    <property type="match status" value="1"/>
</dbReference>
<accession>A0A2N8KP38</accession>
<dbReference type="PANTHER" id="PTHR30386">
    <property type="entry name" value="MEMBRANE FUSION SUBUNIT OF EMRAB-TOLC MULTIDRUG EFFLUX PUMP"/>
    <property type="match status" value="1"/>
</dbReference>
<dbReference type="Pfam" id="PF25917">
    <property type="entry name" value="BSH_RND"/>
    <property type="match status" value="1"/>
</dbReference>
<sequence>MGAAAAAQSARAAGSRPVRQPRLRSHFARGCSMSTATTSSPAPSVRQVILHTSHRVLAASAIVLALGGLVYGAYALWHGATPYERTDNAYVKGDLTYVATKVSGYVQSVDTENNRKVQAGQRLVQIDPRDYEAAVADAESAVALARATLEQIGAQQTLQATQIRIAQATVTSARAQAERSQADFRRAQSLVQQGGVSRALYDQASAEHIRAASALSQNQAQADYARQQLNVLQAQREAALASRDSAEARLEKARNDLAATTIAAPREGRVAGRNVRPGEYVAVGTRLMAVAPTRDLWVEANLKETQLARIRPGDRVSVRVDAIPDARYCATVESVAGASGSEFAVIPPDNATGNFTKIVRRFTVRILLDSGQPGLERLGAGMSAVPTIAIDSRPGAQAAWNPLRLFYPAFTCASEEQS</sequence>
<evidence type="ECO:0000313" key="6">
    <source>
        <dbReference type="EMBL" id="PND35205.1"/>
    </source>
</evidence>
<evidence type="ECO:0000259" key="5">
    <source>
        <dbReference type="Pfam" id="PF25954"/>
    </source>
</evidence>
<comment type="caution">
    <text evidence="6">The sequence shown here is derived from an EMBL/GenBank/DDBJ whole genome shotgun (WGS) entry which is preliminary data.</text>
</comment>
<keyword evidence="3" id="KW-0472">Membrane</keyword>
<dbReference type="Gene3D" id="2.40.30.170">
    <property type="match status" value="1"/>
</dbReference>
<feature type="region of interest" description="Disordered" evidence="2">
    <location>
        <begin position="1"/>
        <end position="21"/>
    </location>
</feature>
<dbReference type="PANTHER" id="PTHR30386:SF24">
    <property type="entry name" value="MULTIDRUG RESISTANCE EFFLUX PUMP"/>
    <property type="match status" value="1"/>
</dbReference>
<dbReference type="AlphaFoldDB" id="A0A2N8KP38"/>
<keyword evidence="7" id="KW-1185">Reference proteome</keyword>
<evidence type="ECO:0000259" key="4">
    <source>
        <dbReference type="Pfam" id="PF25917"/>
    </source>
</evidence>
<dbReference type="Gene3D" id="1.10.287.470">
    <property type="entry name" value="Helix hairpin bin"/>
    <property type="match status" value="2"/>
</dbReference>
<evidence type="ECO:0000256" key="2">
    <source>
        <dbReference type="SAM" id="MobiDB-lite"/>
    </source>
</evidence>
<protein>
    <submittedName>
        <fullName evidence="6">HlyD family secretion protein</fullName>
    </submittedName>
</protein>
<keyword evidence="3" id="KW-1133">Transmembrane helix</keyword>
<keyword evidence="3" id="KW-0812">Transmembrane</keyword>
<dbReference type="InterPro" id="IPR050739">
    <property type="entry name" value="MFP"/>
</dbReference>
<dbReference type="InterPro" id="IPR058792">
    <property type="entry name" value="Beta-barrel_RND_2"/>
</dbReference>
<name>A0A2N8KP38_9BURK</name>
<feature type="coiled-coil region" evidence="1">
    <location>
        <begin position="217"/>
        <end position="263"/>
    </location>
</feature>
<dbReference type="EMBL" id="POQS01000001">
    <property type="protein sequence ID" value="PND35205.1"/>
    <property type="molecule type" value="Genomic_DNA"/>
</dbReference>
<evidence type="ECO:0000313" key="7">
    <source>
        <dbReference type="Proteomes" id="UP000235994"/>
    </source>
</evidence>
<organism evidence="6 7">
    <name type="scientific">Achromobacter pulmonis</name>
    <dbReference type="NCBI Taxonomy" id="1389932"/>
    <lineage>
        <taxon>Bacteria</taxon>
        <taxon>Pseudomonadati</taxon>
        <taxon>Pseudomonadota</taxon>
        <taxon>Betaproteobacteria</taxon>
        <taxon>Burkholderiales</taxon>
        <taxon>Alcaligenaceae</taxon>
        <taxon>Achromobacter</taxon>
    </lineage>
</organism>
<proteinExistence type="predicted"/>
<reference evidence="6 7" key="1">
    <citation type="submission" date="2018-01" db="EMBL/GenBank/DDBJ databases">
        <title>The draft genome of an aniline degradation strain ANB-1.</title>
        <authorList>
            <person name="Zhang L."/>
            <person name="Jiang J."/>
        </authorList>
    </citation>
    <scope>NUCLEOTIDE SEQUENCE [LARGE SCALE GENOMIC DNA]</scope>
    <source>
        <strain evidence="6 7">ANB-1</strain>
    </source>
</reference>
<evidence type="ECO:0000256" key="3">
    <source>
        <dbReference type="SAM" id="Phobius"/>
    </source>
</evidence>
<feature type="transmembrane region" description="Helical" evidence="3">
    <location>
        <begin position="56"/>
        <end position="77"/>
    </location>
</feature>
<dbReference type="Gene3D" id="2.40.50.100">
    <property type="match status" value="1"/>
</dbReference>
<gene>
    <name evidence="6" type="ORF">C1I89_02085</name>
</gene>
<feature type="compositionally biased region" description="Low complexity" evidence="2">
    <location>
        <begin position="1"/>
        <end position="16"/>
    </location>
</feature>
<feature type="domain" description="CusB-like beta-barrel" evidence="5">
    <location>
        <begin position="296"/>
        <end position="335"/>
    </location>
</feature>
<dbReference type="InterPro" id="IPR058625">
    <property type="entry name" value="MdtA-like_BSH"/>
</dbReference>
<dbReference type="Proteomes" id="UP000235994">
    <property type="component" value="Unassembled WGS sequence"/>
</dbReference>
<keyword evidence="1" id="KW-0175">Coiled coil</keyword>
<feature type="domain" description="Multidrug resistance protein MdtA-like barrel-sandwich hybrid" evidence="4">
    <location>
        <begin position="98"/>
        <end position="290"/>
    </location>
</feature>